<sequence>MCDHCLNGADPARHQFNRSDVLTSATAATGIAMIPRTGNAQNTPPSFAVSTRIPTRGFDLRETGALVEWVEYMQRAMCPDDVVINIVYGGICHSDILTYRADQLSHRPIHTHAETGKIFRECRAIRTDRRDQGLTLDHGAPQRRGLESGRRARDKSSS</sequence>
<feature type="region of interest" description="Disordered" evidence="1">
    <location>
        <begin position="130"/>
        <end position="158"/>
    </location>
</feature>
<dbReference type="Proteomes" id="UP000238392">
    <property type="component" value="Unassembled WGS sequence"/>
</dbReference>
<evidence type="ECO:0008006" key="4">
    <source>
        <dbReference type="Google" id="ProtNLM"/>
    </source>
</evidence>
<evidence type="ECO:0000256" key="1">
    <source>
        <dbReference type="SAM" id="MobiDB-lite"/>
    </source>
</evidence>
<name>A0A2T0WEW4_9RHOB</name>
<dbReference type="SUPFAM" id="SSF50129">
    <property type="entry name" value="GroES-like"/>
    <property type="match status" value="1"/>
</dbReference>
<dbReference type="EMBL" id="PVTQ01000017">
    <property type="protein sequence ID" value="PRY85248.1"/>
    <property type="molecule type" value="Genomic_DNA"/>
</dbReference>
<reference evidence="2 3" key="1">
    <citation type="submission" date="2018-03" db="EMBL/GenBank/DDBJ databases">
        <title>Genomic Encyclopedia of Archaeal and Bacterial Type Strains, Phase II (KMG-II): from individual species to whole genera.</title>
        <authorList>
            <person name="Goeker M."/>
        </authorList>
    </citation>
    <scope>NUCLEOTIDE SEQUENCE [LARGE SCALE GENOMIC DNA]</scope>
    <source>
        <strain evidence="2 3">DSM 100212</strain>
    </source>
</reference>
<dbReference type="Gene3D" id="3.90.180.10">
    <property type="entry name" value="Medium-chain alcohol dehydrogenases, catalytic domain"/>
    <property type="match status" value="1"/>
</dbReference>
<proteinExistence type="predicted"/>
<accession>A0A2T0WEW4</accession>
<evidence type="ECO:0000313" key="3">
    <source>
        <dbReference type="Proteomes" id="UP000238392"/>
    </source>
</evidence>
<dbReference type="OrthoDB" id="5295340at2"/>
<dbReference type="RefSeq" id="WP_146134980.1">
    <property type="nucleotide sequence ID" value="NZ_PVTQ01000017.1"/>
</dbReference>
<comment type="caution">
    <text evidence="2">The sequence shown here is derived from an EMBL/GenBank/DDBJ whole genome shotgun (WGS) entry which is preliminary data.</text>
</comment>
<gene>
    <name evidence="2" type="ORF">CLV74_11773</name>
</gene>
<dbReference type="AlphaFoldDB" id="A0A2T0WEW4"/>
<keyword evidence="3" id="KW-1185">Reference proteome</keyword>
<protein>
    <recommendedName>
        <fullName evidence="4">Alcohol dehydrogenase-like protein</fullName>
    </recommendedName>
</protein>
<organism evidence="2 3">
    <name type="scientific">Donghicola tyrosinivorans</name>
    <dbReference type="NCBI Taxonomy" id="1652492"/>
    <lineage>
        <taxon>Bacteria</taxon>
        <taxon>Pseudomonadati</taxon>
        <taxon>Pseudomonadota</taxon>
        <taxon>Alphaproteobacteria</taxon>
        <taxon>Rhodobacterales</taxon>
        <taxon>Roseobacteraceae</taxon>
        <taxon>Donghicola</taxon>
    </lineage>
</organism>
<dbReference type="InterPro" id="IPR011032">
    <property type="entry name" value="GroES-like_sf"/>
</dbReference>
<feature type="compositionally biased region" description="Basic and acidic residues" evidence="1">
    <location>
        <begin position="144"/>
        <end position="158"/>
    </location>
</feature>
<evidence type="ECO:0000313" key="2">
    <source>
        <dbReference type="EMBL" id="PRY85248.1"/>
    </source>
</evidence>